<evidence type="ECO:0000256" key="1">
    <source>
        <dbReference type="SAM" id="Phobius"/>
    </source>
</evidence>
<keyword evidence="3" id="KW-1185">Reference proteome</keyword>
<keyword evidence="1" id="KW-0472">Membrane</keyword>
<feature type="transmembrane region" description="Helical" evidence="1">
    <location>
        <begin position="29"/>
        <end position="51"/>
    </location>
</feature>
<feature type="transmembrane region" description="Helical" evidence="1">
    <location>
        <begin position="57"/>
        <end position="76"/>
    </location>
</feature>
<sequence length="109" mass="11653">MSYRRTFMADVRRQLAAETESHAIWRIRLYAACLSILFGMVGLSGFLSMALGNVSWAAAPGCLVMLAGGVLAIGVLPNRNIASSRRLGLLAAGCTVVGFVEFFLVTQLS</sequence>
<dbReference type="EMBL" id="BONU01000003">
    <property type="protein sequence ID" value="GIG72254.1"/>
    <property type="molecule type" value="Genomic_DNA"/>
</dbReference>
<keyword evidence="1" id="KW-0812">Transmembrane</keyword>
<name>A0A8J3LJ43_9ACTN</name>
<proteinExistence type="predicted"/>
<evidence type="ECO:0000313" key="3">
    <source>
        <dbReference type="Proteomes" id="UP000653674"/>
    </source>
</evidence>
<evidence type="ECO:0000313" key="2">
    <source>
        <dbReference type="EMBL" id="GIG72254.1"/>
    </source>
</evidence>
<dbReference type="Proteomes" id="UP000653674">
    <property type="component" value="Unassembled WGS sequence"/>
</dbReference>
<gene>
    <name evidence="2" type="ORF">Pfl04_06580</name>
</gene>
<dbReference type="AlphaFoldDB" id="A0A8J3LJ43"/>
<accession>A0A8J3LJ43</accession>
<protein>
    <submittedName>
        <fullName evidence="2">Uncharacterized protein</fullName>
    </submittedName>
</protein>
<keyword evidence="1" id="KW-1133">Transmembrane helix</keyword>
<feature type="transmembrane region" description="Helical" evidence="1">
    <location>
        <begin position="88"/>
        <end position="108"/>
    </location>
</feature>
<dbReference type="RefSeq" id="WP_168072628.1">
    <property type="nucleotide sequence ID" value="NZ_BAAAQJ010000008.1"/>
</dbReference>
<reference evidence="2" key="1">
    <citation type="submission" date="2021-01" db="EMBL/GenBank/DDBJ databases">
        <title>Whole genome shotgun sequence of Planosporangium flavigriseum NBRC 105377.</title>
        <authorList>
            <person name="Komaki H."/>
            <person name="Tamura T."/>
        </authorList>
    </citation>
    <scope>NUCLEOTIDE SEQUENCE</scope>
    <source>
        <strain evidence="2">NBRC 105377</strain>
    </source>
</reference>
<organism evidence="2 3">
    <name type="scientific">Planosporangium flavigriseum</name>
    <dbReference type="NCBI Taxonomy" id="373681"/>
    <lineage>
        <taxon>Bacteria</taxon>
        <taxon>Bacillati</taxon>
        <taxon>Actinomycetota</taxon>
        <taxon>Actinomycetes</taxon>
        <taxon>Micromonosporales</taxon>
        <taxon>Micromonosporaceae</taxon>
        <taxon>Planosporangium</taxon>
    </lineage>
</organism>
<comment type="caution">
    <text evidence="2">The sequence shown here is derived from an EMBL/GenBank/DDBJ whole genome shotgun (WGS) entry which is preliminary data.</text>
</comment>